<dbReference type="SMART" id="SM00577">
    <property type="entry name" value="CPDc"/>
    <property type="match status" value="1"/>
</dbReference>
<evidence type="ECO:0000313" key="5">
    <source>
        <dbReference type="Proteomes" id="UP000515908"/>
    </source>
</evidence>
<keyword evidence="1" id="KW-0811">Translocation</keyword>
<feature type="region of interest" description="Disordered" evidence="2">
    <location>
        <begin position="287"/>
        <end position="324"/>
    </location>
</feature>
<comment type="subcellular location">
    <subcellularLocation>
        <location evidence="1">Mitochondrion inner membrane</location>
        <topology evidence="1">Single-pass membrane protein</topology>
    </subcellularLocation>
</comment>
<comment type="similarity">
    <text evidence="1">Belongs to the TIM50 family.</text>
</comment>
<keyword evidence="5" id="KW-1185">Reference proteome</keyword>
<reference evidence="4 5" key="1">
    <citation type="submission" date="2020-08" db="EMBL/GenBank/DDBJ databases">
        <authorList>
            <person name="Newling K."/>
            <person name="Davey J."/>
            <person name="Forrester S."/>
        </authorList>
    </citation>
    <scope>NUCLEOTIDE SEQUENCE [LARGE SCALE GENOMIC DNA]</scope>
    <source>
        <strain evidence="5">Crithidia deanei Carvalho (ATCC PRA-265)</strain>
    </source>
</reference>
<comment type="subunit">
    <text evidence="1">Component of the TIM23 complex.</text>
</comment>
<comment type="function">
    <text evidence="1">Essential component of the TIM23 complex, a complex that mediates the translocation of transit peptide-containing proteins across the mitochondrial inner membrane.</text>
</comment>
<gene>
    <name evidence="4" type="ORF">ADEAN_000322300</name>
</gene>
<dbReference type="AlphaFoldDB" id="A0A7G2C8K0"/>
<keyword evidence="1" id="KW-0813">Transport</keyword>
<accession>A0A7G2C8K0</accession>
<dbReference type="Pfam" id="PF03031">
    <property type="entry name" value="NIF"/>
    <property type="match status" value="2"/>
</dbReference>
<dbReference type="SUPFAM" id="SSF56784">
    <property type="entry name" value="HAD-like"/>
    <property type="match status" value="1"/>
</dbReference>
<organism evidence="4 5">
    <name type="scientific">Angomonas deanei</name>
    <dbReference type="NCBI Taxonomy" id="59799"/>
    <lineage>
        <taxon>Eukaryota</taxon>
        <taxon>Discoba</taxon>
        <taxon>Euglenozoa</taxon>
        <taxon>Kinetoplastea</taxon>
        <taxon>Metakinetoplastina</taxon>
        <taxon>Trypanosomatida</taxon>
        <taxon>Trypanosomatidae</taxon>
        <taxon>Strigomonadinae</taxon>
        <taxon>Angomonas</taxon>
    </lineage>
</organism>
<evidence type="ECO:0000313" key="4">
    <source>
        <dbReference type="EMBL" id="CAD2215765.1"/>
    </source>
</evidence>
<dbReference type="GO" id="GO:0005744">
    <property type="term" value="C:TIM23 mitochondrial import inner membrane translocase complex"/>
    <property type="evidence" value="ECO:0007669"/>
    <property type="project" value="UniProtKB-UniRule"/>
</dbReference>
<keyword evidence="1" id="KW-0496">Mitochondrion</keyword>
<feature type="compositionally biased region" description="Basic and acidic residues" evidence="2">
    <location>
        <begin position="301"/>
        <end position="313"/>
    </location>
</feature>
<keyword evidence="1" id="KW-0809">Transit peptide</keyword>
<dbReference type="InterPro" id="IPR036412">
    <property type="entry name" value="HAD-like_sf"/>
</dbReference>
<dbReference type="Proteomes" id="UP000515908">
    <property type="component" value="Chromosome 05"/>
</dbReference>
<sequence length="324" mass="36827">MASSDTPRRVAKLDVITNQLTYHVGNTRWPLPLPSPLPTASKGKKPTLLLDIDETLICTFTADSTVEFVVRPFLKQFLTFAMKEFEVIFWTAAEHYYAACVIDGIERHLLGLPTSIYNASEIEKVVKGVTPTTDHVNFYCLSRGQALTKRDSMKYIPLTGRPLKNSIMIDDNVRNFPLTPRNGIKIKPFSFNCDEVSRKTSSSWEDCINAIDVSEPNMVEAANDTELLDLIPLLTDLAEAYRAKPSTSVMRQLDYWRESNYVETDDFTKCREDDRIYNTILGTVKKTKSDEPIPTPVAAPDNKELMKRVREDTADTQSSFKRRR</sequence>
<dbReference type="PROSITE" id="PS50969">
    <property type="entry name" value="FCP1"/>
    <property type="match status" value="1"/>
</dbReference>
<dbReference type="Gene3D" id="3.40.50.1000">
    <property type="entry name" value="HAD superfamily/HAD-like"/>
    <property type="match status" value="1"/>
</dbReference>
<keyword evidence="1" id="KW-0653">Protein transport</keyword>
<name>A0A7G2C8K0_9TRYP</name>
<dbReference type="InterPro" id="IPR050365">
    <property type="entry name" value="TIM50"/>
</dbReference>
<evidence type="ECO:0000259" key="3">
    <source>
        <dbReference type="PROSITE" id="PS50969"/>
    </source>
</evidence>
<dbReference type="InterPro" id="IPR023214">
    <property type="entry name" value="HAD_sf"/>
</dbReference>
<dbReference type="VEuPathDB" id="TriTrypDB:ADEAN_000322300"/>
<protein>
    <recommendedName>
        <fullName evidence="1">Mitochondrial import inner membrane translocase subunit TIM50</fullName>
    </recommendedName>
</protein>
<evidence type="ECO:0000256" key="1">
    <source>
        <dbReference type="RuleBase" id="RU365079"/>
    </source>
</evidence>
<dbReference type="InterPro" id="IPR004274">
    <property type="entry name" value="FCP1_dom"/>
</dbReference>
<feature type="domain" description="FCP1 homology" evidence="3">
    <location>
        <begin position="41"/>
        <end position="211"/>
    </location>
</feature>
<dbReference type="PANTHER" id="PTHR12210">
    <property type="entry name" value="DULLARD PROTEIN PHOSPHATASE"/>
    <property type="match status" value="1"/>
</dbReference>
<evidence type="ECO:0000256" key="2">
    <source>
        <dbReference type="SAM" id="MobiDB-lite"/>
    </source>
</evidence>
<dbReference type="EMBL" id="LR877149">
    <property type="protein sequence ID" value="CAD2215765.1"/>
    <property type="molecule type" value="Genomic_DNA"/>
</dbReference>
<dbReference type="GO" id="GO:0015031">
    <property type="term" value="P:protein transport"/>
    <property type="evidence" value="ECO:0007669"/>
    <property type="project" value="UniProtKB-KW"/>
</dbReference>
<proteinExistence type="inferred from homology"/>
<feature type="compositionally biased region" description="Polar residues" evidence="2">
    <location>
        <begin position="315"/>
        <end position="324"/>
    </location>
</feature>